<protein>
    <recommendedName>
        <fullName evidence="3 4">Dephospho-CoA kinase</fullName>
        <ecNumber evidence="3 4">2.7.1.24</ecNumber>
    </recommendedName>
    <alternativeName>
        <fullName evidence="3">Dephosphocoenzyme A kinase</fullName>
    </alternativeName>
</protein>
<reference evidence="6 7" key="1">
    <citation type="journal article" date="2014" name="Int. J. Syst. Evol. Microbiol.">
        <title>Arthrobacter pityocampae sp. nov., isolated from Thaumetopoea pityocampa (Lep., Thaumetopoeidae).</title>
        <authorList>
            <person name="Ince I.A."/>
            <person name="Demirbag Z."/>
            <person name="Kati H."/>
        </authorList>
    </citation>
    <scope>NUCLEOTIDE SEQUENCE [LARGE SCALE GENOMIC DNA]</scope>
    <source>
        <strain evidence="6 7">Tp2</strain>
    </source>
</reference>
<comment type="subcellular location">
    <subcellularLocation>
        <location evidence="3">Cytoplasm</location>
    </subcellularLocation>
</comment>
<dbReference type="PANTHER" id="PTHR10695">
    <property type="entry name" value="DEPHOSPHO-COA KINASE-RELATED"/>
    <property type="match status" value="1"/>
</dbReference>
<keyword evidence="7" id="KW-1185">Reference proteome</keyword>
<dbReference type="RefSeq" id="WP_104120545.1">
    <property type="nucleotide sequence ID" value="NZ_PRKW01000002.1"/>
</dbReference>
<dbReference type="NCBIfam" id="TIGR00152">
    <property type="entry name" value="dephospho-CoA kinase"/>
    <property type="match status" value="1"/>
</dbReference>
<dbReference type="InterPro" id="IPR001977">
    <property type="entry name" value="Depp_CoAkinase"/>
</dbReference>
<proteinExistence type="inferred from homology"/>
<keyword evidence="3" id="KW-0173">Coenzyme A biosynthesis</keyword>
<dbReference type="InterPro" id="IPR027417">
    <property type="entry name" value="P-loop_NTPase"/>
</dbReference>
<dbReference type="GO" id="GO:0005737">
    <property type="term" value="C:cytoplasm"/>
    <property type="evidence" value="ECO:0007669"/>
    <property type="project" value="UniProtKB-SubCell"/>
</dbReference>
<comment type="function">
    <text evidence="3">Catalyzes the phosphorylation of the 3'-hydroxyl group of dephosphocoenzyme A to form coenzyme A.</text>
</comment>
<dbReference type="Gene3D" id="3.40.50.300">
    <property type="entry name" value="P-loop containing nucleotide triphosphate hydrolases"/>
    <property type="match status" value="1"/>
</dbReference>
<name>A0A2S5IZN6_9MICC</name>
<dbReference type="Proteomes" id="UP000239297">
    <property type="component" value="Unassembled WGS sequence"/>
</dbReference>
<feature type="compositionally biased region" description="Low complexity" evidence="5">
    <location>
        <begin position="305"/>
        <end position="317"/>
    </location>
</feature>
<dbReference type="Pfam" id="PF01121">
    <property type="entry name" value="CoaE"/>
    <property type="match status" value="1"/>
</dbReference>
<dbReference type="AlphaFoldDB" id="A0A2S5IZN6"/>
<dbReference type="UniPathway" id="UPA00241">
    <property type="reaction ID" value="UER00356"/>
</dbReference>
<feature type="compositionally biased region" description="Basic and acidic residues" evidence="5">
    <location>
        <begin position="255"/>
        <end position="264"/>
    </location>
</feature>
<keyword evidence="3" id="KW-0808">Transferase</keyword>
<dbReference type="CDD" id="cd02022">
    <property type="entry name" value="DPCK"/>
    <property type="match status" value="1"/>
</dbReference>
<evidence type="ECO:0000256" key="5">
    <source>
        <dbReference type="SAM" id="MobiDB-lite"/>
    </source>
</evidence>
<keyword evidence="2 3" id="KW-0067">ATP-binding</keyword>
<comment type="pathway">
    <text evidence="3">Cofactor biosynthesis; coenzyme A biosynthesis; CoA from (R)-pantothenate: step 5/5.</text>
</comment>
<comment type="similarity">
    <text evidence="3">Belongs to the CoaE family.</text>
</comment>
<dbReference type="PROSITE" id="PS51219">
    <property type="entry name" value="DPCK"/>
    <property type="match status" value="1"/>
</dbReference>
<dbReference type="NCBIfam" id="NF002879">
    <property type="entry name" value="PRK03333.1"/>
    <property type="match status" value="1"/>
</dbReference>
<evidence type="ECO:0000256" key="4">
    <source>
        <dbReference type="NCBIfam" id="TIGR00152"/>
    </source>
</evidence>
<feature type="region of interest" description="Disordered" evidence="5">
    <location>
        <begin position="280"/>
        <end position="317"/>
    </location>
</feature>
<dbReference type="EMBL" id="PRKW01000002">
    <property type="protein sequence ID" value="PPB50052.1"/>
    <property type="molecule type" value="Genomic_DNA"/>
</dbReference>
<dbReference type="OrthoDB" id="9812943at2"/>
<comment type="catalytic activity">
    <reaction evidence="3">
        <text>3'-dephospho-CoA + ATP = ADP + CoA + H(+)</text>
        <dbReference type="Rhea" id="RHEA:18245"/>
        <dbReference type="ChEBI" id="CHEBI:15378"/>
        <dbReference type="ChEBI" id="CHEBI:30616"/>
        <dbReference type="ChEBI" id="CHEBI:57287"/>
        <dbReference type="ChEBI" id="CHEBI:57328"/>
        <dbReference type="ChEBI" id="CHEBI:456216"/>
        <dbReference type="EC" id="2.7.1.24"/>
    </reaction>
</comment>
<keyword evidence="3" id="KW-0963">Cytoplasm</keyword>
<dbReference type="SUPFAM" id="SSF52540">
    <property type="entry name" value="P-loop containing nucleoside triphosphate hydrolases"/>
    <property type="match status" value="1"/>
</dbReference>
<evidence type="ECO:0000256" key="1">
    <source>
        <dbReference type="ARBA" id="ARBA00022741"/>
    </source>
</evidence>
<feature type="region of interest" description="Disordered" evidence="5">
    <location>
        <begin position="244"/>
        <end position="264"/>
    </location>
</feature>
<keyword evidence="3 6" id="KW-0418">Kinase</keyword>
<dbReference type="HAMAP" id="MF_00376">
    <property type="entry name" value="Dephospho_CoA_kinase"/>
    <property type="match status" value="1"/>
</dbReference>
<comment type="caution">
    <text evidence="6">The sequence shown here is derived from an EMBL/GenBank/DDBJ whole genome shotgun (WGS) entry which is preliminary data.</text>
</comment>
<feature type="binding site" evidence="3">
    <location>
        <begin position="11"/>
        <end position="16"/>
    </location>
    <ligand>
        <name>ATP</name>
        <dbReference type="ChEBI" id="CHEBI:30616"/>
    </ligand>
</feature>
<organism evidence="6 7">
    <name type="scientific">Arthrobacter pityocampae</name>
    <dbReference type="NCBI Taxonomy" id="547334"/>
    <lineage>
        <taxon>Bacteria</taxon>
        <taxon>Bacillati</taxon>
        <taxon>Actinomycetota</taxon>
        <taxon>Actinomycetes</taxon>
        <taxon>Micrococcales</taxon>
        <taxon>Micrococcaceae</taxon>
        <taxon>Arthrobacter</taxon>
    </lineage>
</organism>
<feature type="compositionally biased region" description="Low complexity" evidence="5">
    <location>
        <begin position="280"/>
        <end position="295"/>
    </location>
</feature>
<dbReference type="PANTHER" id="PTHR10695:SF46">
    <property type="entry name" value="BIFUNCTIONAL COENZYME A SYNTHASE-RELATED"/>
    <property type="match status" value="1"/>
</dbReference>
<evidence type="ECO:0000256" key="2">
    <source>
        <dbReference type="ARBA" id="ARBA00022840"/>
    </source>
</evidence>
<accession>A0A2S5IZN6</accession>
<evidence type="ECO:0000313" key="6">
    <source>
        <dbReference type="EMBL" id="PPB50052.1"/>
    </source>
</evidence>
<evidence type="ECO:0000313" key="7">
    <source>
        <dbReference type="Proteomes" id="UP000239297"/>
    </source>
</evidence>
<sequence>MLRIGLTGGIAAGKSVVARRLADRGAVLVDSDVLARAAVAPGSDGLAAVVAAFGPEILDADGSLDRPALGRLVFADAAARERLNAIVHPRVGAAAAALIGGAPEGAVVVEDIPLLVETGQAPRFHLVVVVDAPDTLRIDRMVDRRGMERADAERRIAAQASRHDRLRAADAVLVNDRGVEELLAATDTLWETRIVPYRDNLAGGRPADRGVARPTAGLAGTLGLLDRVRAKLDAVLPPGCRVLPEEGPQGAPGAVREDARDDVREDRVRAAVRVVVPPAADPAAASDAVTRAGFPPDGPTGAGGTPSTASHRAADPAVDVTVTVVPEPASA</sequence>
<evidence type="ECO:0000256" key="3">
    <source>
        <dbReference type="HAMAP-Rule" id="MF_00376"/>
    </source>
</evidence>
<gene>
    <name evidence="3" type="primary">coaE</name>
    <name evidence="6" type="ORF">C4K88_05090</name>
</gene>
<dbReference type="GO" id="GO:0004140">
    <property type="term" value="F:dephospho-CoA kinase activity"/>
    <property type="evidence" value="ECO:0007669"/>
    <property type="project" value="UniProtKB-UniRule"/>
</dbReference>
<dbReference type="EC" id="2.7.1.24" evidence="3 4"/>
<dbReference type="GO" id="GO:0015937">
    <property type="term" value="P:coenzyme A biosynthetic process"/>
    <property type="evidence" value="ECO:0007669"/>
    <property type="project" value="UniProtKB-UniRule"/>
</dbReference>
<dbReference type="GO" id="GO:0005524">
    <property type="term" value="F:ATP binding"/>
    <property type="evidence" value="ECO:0007669"/>
    <property type="project" value="UniProtKB-UniRule"/>
</dbReference>
<keyword evidence="1 3" id="KW-0547">Nucleotide-binding</keyword>